<reference evidence="8" key="1">
    <citation type="submission" date="2018-09" db="EMBL/GenBank/DDBJ databases">
        <authorList>
            <person name="Livingstone P.G."/>
            <person name="Whitworth D.E."/>
        </authorList>
    </citation>
    <scope>NUCLEOTIDE SEQUENCE [LARGE SCALE GENOMIC DNA]</scope>
    <source>
        <strain evidence="8">CA054A</strain>
    </source>
</reference>
<comment type="subcellular location">
    <subcellularLocation>
        <location evidence="1">Cell membrane</location>
        <topology evidence="1">Multi-pass membrane protein</topology>
    </subcellularLocation>
</comment>
<evidence type="ECO:0000256" key="1">
    <source>
        <dbReference type="ARBA" id="ARBA00004651"/>
    </source>
</evidence>
<keyword evidence="3 6" id="KW-0812">Transmembrane</keyword>
<evidence type="ECO:0000256" key="5">
    <source>
        <dbReference type="ARBA" id="ARBA00023136"/>
    </source>
</evidence>
<dbReference type="AlphaFoldDB" id="A0A3A8JC60"/>
<keyword evidence="2" id="KW-1003">Cell membrane</keyword>
<sequence>MKQRSVGGNFAWSLSAGLIYAFAQWGVLVAFARLGTMEELGDFALALAITAPVLLMARMQMRTLQSTDARGAFGFEHYLGLMVLNVLAGVAVCCAIAWVVAPSPRAMAVTAMVALAKGFEALSEVFYGALQKRERLALIARSTIAKSALSVVGVALTLWLTRSPVAAAAALGLSWAIVLFCFDAQAFRREFPDAHPWRPLWRTPWREQGGKVKALFLLCYVLGITSLLGALRPNIPRYLLEAHSGQAELGMYAALAYFTALGGRVVHSLGQAVSPRLGRYHAAGEQRRYGRMLAGFAGIAALIGLCAIAGSALFGRWALTLFYGAAYAQNLELFVWLMGAAALEYVCVSLQIGLTAARELRAQVVLLVASVCVVALGSAYWVPLVGPVGAAWALGLGWITELSGSVWLAVRAWRRLGREEVSLGASVPARAAVDARERTAG</sequence>
<feature type="transmembrane region" description="Helical" evidence="6">
    <location>
        <begin position="106"/>
        <end position="126"/>
    </location>
</feature>
<dbReference type="PANTHER" id="PTHR30250">
    <property type="entry name" value="PST FAMILY PREDICTED COLANIC ACID TRANSPORTER"/>
    <property type="match status" value="1"/>
</dbReference>
<feature type="transmembrane region" description="Helical" evidence="6">
    <location>
        <begin position="40"/>
        <end position="57"/>
    </location>
</feature>
<feature type="transmembrane region" description="Helical" evidence="6">
    <location>
        <begin position="389"/>
        <end position="410"/>
    </location>
</feature>
<keyword evidence="4 6" id="KW-1133">Transmembrane helix</keyword>
<feature type="transmembrane region" description="Helical" evidence="6">
    <location>
        <begin position="334"/>
        <end position="357"/>
    </location>
</feature>
<dbReference type="InterPro" id="IPR050833">
    <property type="entry name" value="Poly_Biosynth_Transport"/>
</dbReference>
<dbReference type="PANTHER" id="PTHR30250:SF11">
    <property type="entry name" value="O-ANTIGEN TRANSPORTER-RELATED"/>
    <property type="match status" value="1"/>
</dbReference>
<feature type="transmembrane region" description="Helical" evidence="6">
    <location>
        <begin position="212"/>
        <end position="231"/>
    </location>
</feature>
<dbReference type="EMBL" id="RAVZ01000024">
    <property type="protein sequence ID" value="RKG92496.1"/>
    <property type="molecule type" value="Genomic_DNA"/>
</dbReference>
<gene>
    <name evidence="7" type="ORF">D7V88_05865</name>
</gene>
<feature type="transmembrane region" description="Helical" evidence="6">
    <location>
        <begin position="251"/>
        <end position="273"/>
    </location>
</feature>
<dbReference type="GO" id="GO:0005886">
    <property type="term" value="C:plasma membrane"/>
    <property type="evidence" value="ECO:0007669"/>
    <property type="project" value="UniProtKB-SubCell"/>
</dbReference>
<feature type="transmembrane region" description="Helical" evidence="6">
    <location>
        <begin position="138"/>
        <end position="159"/>
    </location>
</feature>
<dbReference type="OrthoDB" id="3246647at2"/>
<evidence type="ECO:0000313" key="8">
    <source>
        <dbReference type="Proteomes" id="UP000268094"/>
    </source>
</evidence>
<organism evidence="7 8">
    <name type="scientific">Corallococcus terminator</name>
    <dbReference type="NCBI Taxonomy" id="2316733"/>
    <lineage>
        <taxon>Bacteria</taxon>
        <taxon>Pseudomonadati</taxon>
        <taxon>Myxococcota</taxon>
        <taxon>Myxococcia</taxon>
        <taxon>Myxococcales</taxon>
        <taxon>Cystobacterineae</taxon>
        <taxon>Myxococcaceae</taxon>
        <taxon>Corallococcus</taxon>
    </lineage>
</organism>
<feature type="transmembrane region" description="Helical" evidence="6">
    <location>
        <begin position="364"/>
        <end position="383"/>
    </location>
</feature>
<protein>
    <submittedName>
        <fullName evidence="7">Lipopolysaccharide biosynthesis protein</fullName>
    </submittedName>
</protein>
<feature type="transmembrane region" description="Helical" evidence="6">
    <location>
        <begin position="78"/>
        <end position="100"/>
    </location>
</feature>
<dbReference type="RefSeq" id="WP_120539614.1">
    <property type="nucleotide sequence ID" value="NZ_RAVZ01000024.1"/>
</dbReference>
<evidence type="ECO:0000313" key="7">
    <source>
        <dbReference type="EMBL" id="RKG92496.1"/>
    </source>
</evidence>
<comment type="caution">
    <text evidence="7">The sequence shown here is derived from an EMBL/GenBank/DDBJ whole genome shotgun (WGS) entry which is preliminary data.</text>
</comment>
<keyword evidence="8" id="KW-1185">Reference proteome</keyword>
<accession>A0A3A8JC60</accession>
<evidence type="ECO:0000256" key="3">
    <source>
        <dbReference type="ARBA" id="ARBA00022692"/>
    </source>
</evidence>
<dbReference type="Proteomes" id="UP000268094">
    <property type="component" value="Unassembled WGS sequence"/>
</dbReference>
<feature type="transmembrane region" description="Helical" evidence="6">
    <location>
        <begin position="165"/>
        <end position="182"/>
    </location>
</feature>
<proteinExistence type="predicted"/>
<feature type="transmembrane region" description="Helical" evidence="6">
    <location>
        <begin position="293"/>
        <end position="314"/>
    </location>
</feature>
<feature type="transmembrane region" description="Helical" evidence="6">
    <location>
        <begin position="12"/>
        <end position="34"/>
    </location>
</feature>
<evidence type="ECO:0000256" key="2">
    <source>
        <dbReference type="ARBA" id="ARBA00022475"/>
    </source>
</evidence>
<keyword evidence="5 6" id="KW-0472">Membrane</keyword>
<evidence type="ECO:0000256" key="4">
    <source>
        <dbReference type="ARBA" id="ARBA00022989"/>
    </source>
</evidence>
<name>A0A3A8JC60_9BACT</name>
<evidence type="ECO:0000256" key="6">
    <source>
        <dbReference type="SAM" id="Phobius"/>
    </source>
</evidence>